<name>A0A9P7UT05_9AGAR</name>
<dbReference type="AlphaFoldDB" id="A0A9P7UT05"/>
<evidence type="ECO:0000313" key="2">
    <source>
        <dbReference type="Proteomes" id="UP001049176"/>
    </source>
</evidence>
<gene>
    <name evidence="1" type="ORF">E1B28_009063</name>
</gene>
<dbReference type="Proteomes" id="UP001049176">
    <property type="component" value="Chromosome 5"/>
</dbReference>
<dbReference type="KEGG" id="more:E1B28_009063"/>
<dbReference type="EMBL" id="CM032185">
    <property type="protein sequence ID" value="KAG7092735.1"/>
    <property type="molecule type" value="Genomic_DNA"/>
</dbReference>
<accession>A0A9P7UT05</accession>
<keyword evidence="2" id="KW-1185">Reference proteome</keyword>
<organism evidence="1 2">
    <name type="scientific">Marasmius oreades</name>
    <name type="common">fairy-ring Marasmius</name>
    <dbReference type="NCBI Taxonomy" id="181124"/>
    <lineage>
        <taxon>Eukaryota</taxon>
        <taxon>Fungi</taxon>
        <taxon>Dikarya</taxon>
        <taxon>Basidiomycota</taxon>
        <taxon>Agaricomycotina</taxon>
        <taxon>Agaricomycetes</taxon>
        <taxon>Agaricomycetidae</taxon>
        <taxon>Agaricales</taxon>
        <taxon>Marasmiineae</taxon>
        <taxon>Marasmiaceae</taxon>
        <taxon>Marasmius</taxon>
    </lineage>
</organism>
<dbReference type="GeneID" id="66078139"/>
<dbReference type="OrthoDB" id="3258136at2759"/>
<protein>
    <submittedName>
        <fullName evidence="1">Uncharacterized protein</fullName>
    </submittedName>
</protein>
<proteinExistence type="predicted"/>
<dbReference type="RefSeq" id="XP_043009205.1">
    <property type="nucleotide sequence ID" value="XM_043153920.1"/>
</dbReference>
<evidence type="ECO:0000313" key="1">
    <source>
        <dbReference type="EMBL" id="KAG7092735.1"/>
    </source>
</evidence>
<comment type="caution">
    <text evidence="1">The sequence shown here is derived from an EMBL/GenBank/DDBJ whole genome shotgun (WGS) entry which is preliminary data.</text>
</comment>
<sequence>MILRLTSSDMLNSSLVDISTGETIYTVITIGLASSDASSSTHSSSLSQTEYQLTTDTTIRKTRIYAGGSTESILLSEINWKGRRPDIKIGNEHIGTLANLFDTAHTKLLPKSLAIPTRFDSNHVWAATATSLTLLDYNTNQPKGTFRQNVLRSSTAFMNACIPGVGANYIEFTSHPAVQDVEIIVSFFLMDILRRGCFCPALTPYMFEDTRYKSPRSKFQETRELISRKLKSRRNTV</sequence>
<reference evidence="1" key="1">
    <citation type="journal article" date="2021" name="Genome Biol. Evol.">
        <title>The assembled and annotated genome of the fairy-ring fungus Marasmius oreades.</title>
        <authorList>
            <person name="Hiltunen M."/>
            <person name="Ament-Velasquez S.L."/>
            <person name="Johannesson H."/>
        </authorList>
    </citation>
    <scope>NUCLEOTIDE SEQUENCE</scope>
    <source>
        <strain evidence="1">03SP1</strain>
    </source>
</reference>